<dbReference type="InterPro" id="IPR016135">
    <property type="entry name" value="UBQ-conjugating_enzyme/RWD"/>
</dbReference>
<reference evidence="8 9" key="1">
    <citation type="submission" date="2014-06" db="EMBL/GenBank/DDBJ databases">
        <authorList>
            <person name="Swart Estienne"/>
        </authorList>
    </citation>
    <scope>NUCLEOTIDE SEQUENCE [LARGE SCALE GENOMIC DNA]</scope>
    <source>
        <strain evidence="8 9">130c</strain>
    </source>
</reference>
<dbReference type="SUPFAM" id="SSF140111">
    <property type="entry name" value="Endosomal sorting complex assembly domain"/>
    <property type="match status" value="1"/>
</dbReference>
<organism evidence="8 9">
    <name type="scientific">Stylonychia lemnae</name>
    <name type="common">Ciliate</name>
    <dbReference type="NCBI Taxonomy" id="5949"/>
    <lineage>
        <taxon>Eukaryota</taxon>
        <taxon>Sar</taxon>
        <taxon>Alveolata</taxon>
        <taxon>Ciliophora</taxon>
        <taxon>Intramacronucleata</taxon>
        <taxon>Spirotrichea</taxon>
        <taxon>Stichotrichia</taxon>
        <taxon>Sporadotrichida</taxon>
        <taxon>Oxytrichidae</taxon>
        <taxon>Stylonychinae</taxon>
        <taxon>Stylonychia</taxon>
    </lineage>
</organism>
<dbReference type="AlphaFoldDB" id="A0A078AIQ7"/>
<protein>
    <submittedName>
        <fullName evidence="8">Vacuolar protein sorting-associated protein 37a isoform x2</fullName>
    </submittedName>
</protein>
<name>A0A078AIQ7_STYLE</name>
<dbReference type="EMBL" id="CCKQ01010579">
    <property type="protein sequence ID" value="CDW82104.1"/>
    <property type="molecule type" value="Genomic_DNA"/>
</dbReference>
<feature type="domain" description="VPS37 C-terminal" evidence="7">
    <location>
        <begin position="169"/>
        <end position="293"/>
    </location>
</feature>
<evidence type="ECO:0000313" key="8">
    <source>
        <dbReference type="EMBL" id="CDW82104.1"/>
    </source>
</evidence>
<dbReference type="InterPro" id="IPR009851">
    <property type="entry name" value="Mod_r"/>
</dbReference>
<keyword evidence="3" id="KW-0813">Transport</keyword>
<dbReference type="Gene3D" id="3.10.110.10">
    <property type="entry name" value="Ubiquitin Conjugating Enzyme"/>
    <property type="match status" value="1"/>
</dbReference>
<keyword evidence="5" id="KW-0653">Protein transport</keyword>
<accession>A0A078AIQ7</accession>
<dbReference type="SUPFAM" id="SSF54495">
    <property type="entry name" value="UBC-like"/>
    <property type="match status" value="1"/>
</dbReference>
<dbReference type="InterPro" id="IPR037202">
    <property type="entry name" value="ESCRT_assembly_dom"/>
</dbReference>
<evidence type="ECO:0000256" key="1">
    <source>
        <dbReference type="ARBA" id="ARBA00004177"/>
    </source>
</evidence>
<comment type="subcellular location">
    <subcellularLocation>
        <location evidence="1">Endosome</location>
    </subcellularLocation>
</comment>
<dbReference type="InParanoid" id="A0A078AIQ7"/>
<feature type="compositionally biased region" description="Polar residues" evidence="6">
    <location>
        <begin position="1"/>
        <end position="10"/>
    </location>
</feature>
<keyword evidence="9" id="KW-1185">Reference proteome</keyword>
<comment type="similarity">
    <text evidence="2">Belongs to the VPS37 family.</text>
</comment>
<evidence type="ECO:0000256" key="4">
    <source>
        <dbReference type="ARBA" id="ARBA00022753"/>
    </source>
</evidence>
<evidence type="ECO:0000313" key="9">
    <source>
        <dbReference type="Proteomes" id="UP000039865"/>
    </source>
</evidence>
<dbReference type="Proteomes" id="UP000039865">
    <property type="component" value="Unassembled WGS sequence"/>
</dbReference>
<dbReference type="Gene3D" id="1.10.287.660">
    <property type="entry name" value="Helix hairpin bin"/>
    <property type="match status" value="1"/>
</dbReference>
<proteinExistence type="inferred from homology"/>
<evidence type="ECO:0000256" key="5">
    <source>
        <dbReference type="ARBA" id="ARBA00022927"/>
    </source>
</evidence>
<evidence type="ECO:0000256" key="6">
    <source>
        <dbReference type="SAM" id="MobiDB-lite"/>
    </source>
</evidence>
<keyword evidence="4" id="KW-0967">Endosome</keyword>
<gene>
    <name evidence="8" type="primary">Contig315.g349</name>
    <name evidence="8" type="ORF">STYLEM_11131</name>
</gene>
<dbReference type="InterPro" id="IPR029012">
    <property type="entry name" value="Helix_hairpin_bin_sf"/>
</dbReference>
<dbReference type="Pfam" id="PF07200">
    <property type="entry name" value="Mod_r"/>
    <property type="match status" value="1"/>
</dbReference>
<dbReference type="GO" id="GO:0015031">
    <property type="term" value="P:protein transport"/>
    <property type="evidence" value="ECO:0007669"/>
    <property type="project" value="UniProtKB-KW"/>
</dbReference>
<evidence type="ECO:0000259" key="7">
    <source>
        <dbReference type="Pfam" id="PF07200"/>
    </source>
</evidence>
<evidence type="ECO:0000256" key="2">
    <source>
        <dbReference type="ARBA" id="ARBA00007617"/>
    </source>
</evidence>
<sequence length="302" mass="35092">MYARSSSNYDMMSKSVPQQTQIQQQQNMLHGMKNVQLQNLMKAYPGTISQMKTDSIDEYRVPLQLKVGLNNDFPITKPSIRIMSKVSHPEIDSNTFYYQGAILQNWTENSSLAHLVQSIHESFNLNPPIPANMQGVIQKSQYQPEQINIQKPLFINTKNQAKEMSSVEQENLLASKDSLLNFMLIDPETEPIKTELDKHMKEKGELQELAQQYETKYVQFLSLKQQNDQLSYQEQNIMNKMSKQKVISVIDKKISNADNESKQMEKQFYKGSIDQRNFIDGFLAKRKDFHRYQILKVKVNQA</sequence>
<dbReference type="CDD" id="cd11685">
    <property type="entry name" value="UEV_TSG101-like"/>
    <property type="match status" value="1"/>
</dbReference>
<evidence type="ECO:0000256" key="3">
    <source>
        <dbReference type="ARBA" id="ARBA00022448"/>
    </source>
</evidence>
<dbReference type="GO" id="GO:0000813">
    <property type="term" value="C:ESCRT I complex"/>
    <property type="evidence" value="ECO:0007669"/>
    <property type="project" value="UniProtKB-ARBA"/>
</dbReference>
<feature type="region of interest" description="Disordered" evidence="6">
    <location>
        <begin position="1"/>
        <end position="23"/>
    </location>
</feature>